<dbReference type="Proteomes" id="UP000196536">
    <property type="component" value="Unassembled WGS sequence"/>
</dbReference>
<keyword evidence="3" id="KW-1185">Reference proteome</keyword>
<dbReference type="InterPro" id="IPR036390">
    <property type="entry name" value="WH_DNA-bd_sf"/>
</dbReference>
<dbReference type="InterPro" id="IPR005149">
    <property type="entry name" value="Tscrpt_reg_PadR_N"/>
</dbReference>
<protein>
    <recommendedName>
        <fullName evidence="1">Transcription regulator PadR N-terminal domain-containing protein</fullName>
    </recommendedName>
</protein>
<evidence type="ECO:0000313" key="2">
    <source>
        <dbReference type="EMBL" id="OUY05751.1"/>
    </source>
</evidence>
<evidence type="ECO:0000259" key="1">
    <source>
        <dbReference type="Pfam" id="PF03551"/>
    </source>
</evidence>
<comment type="caution">
    <text evidence="2">The sequence shown here is derived from an EMBL/GenBank/DDBJ whole genome shotgun (WGS) entry which is preliminary data.</text>
</comment>
<dbReference type="SUPFAM" id="SSF46785">
    <property type="entry name" value="Winged helix' DNA-binding domain"/>
    <property type="match status" value="1"/>
</dbReference>
<dbReference type="Pfam" id="PF03551">
    <property type="entry name" value="PadR"/>
    <property type="match status" value="1"/>
</dbReference>
<organism evidence="2 3">
    <name type="scientific">Acinetobacter populi</name>
    <dbReference type="NCBI Taxonomy" id="1582270"/>
    <lineage>
        <taxon>Bacteria</taxon>
        <taxon>Pseudomonadati</taxon>
        <taxon>Pseudomonadota</taxon>
        <taxon>Gammaproteobacteria</taxon>
        <taxon>Moraxellales</taxon>
        <taxon>Moraxellaceae</taxon>
        <taxon>Acinetobacter</taxon>
    </lineage>
</organism>
<dbReference type="PANTHER" id="PTHR43252:SF7">
    <property type="entry name" value="TRANSCRIPTIONAL REGULATOR YQJI"/>
    <property type="match status" value="1"/>
</dbReference>
<dbReference type="RefSeq" id="WP_087621783.1">
    <property type="nucleotide sequence ID" value="NZ_JAKVJF010000004.1"/>
</dbReference>
<dbReference type="PANTHER" id="PTHR43252">
    <property type="entry name" value="TRANSCRIPTIONAL REGULATOR YQJI"/>
    <property type="match status" value="1"/>
</dbReference>
<gene>
    <name evidence="2" type="ORF">CAP51_16145</name>
</gene>
<evidence type="ECO:0000313" key="3">
    <source>
        <dbReference type="Proteomes" id="UP000196536"/>
    </source>
</evidence>
<dbReference type="AlphaFoldDB" id="A0A1Z9YU74"/>
<feature type="domain" description="Transcription regulator PadR N-terminal" evidence="1">
    <location>
        <begin position="29"/>
        <end position="110"/>
    </location>
</feature>
<dbReference type="OrthoDB" id="9814826at2"/>
<sequence length="175" mass="19860">MKSSEENDFGTPRIKKQRGFGHGGLRLILLHLLQQKAQHGYELMNAVEALSFGLYRPSAGVIYPALNQLVDEQLLVKLEPAPDIEQEQPGTHAKNKVFYQITALGQEEYQRNATHIQHILDRVKQRAARPLVVIRAIENLKFAIHLKLEQQGLTAQQAQQLADILDQTVRQIDQI</sequence>
<proteinExistence type="predicted"/>
<name>A0A1Z9YU74_9GAMM</name>
<dbReference type="Gene3D" id="1.10.10.10">
    <property type="entry name" value="Winged helix-like DNA-binding domain superfamily/Winged helix DNA-binding domain"/>
    <property type="match status" value="1"/>
</dbReference>
<accession>A0A1Z9YU74</accession>
<reference evidence="2 3" key="1">
    <citation type="submission" date="2017-05" db="EMBL/GenBank/DDBJ databases">
        <title>Acinetobacter populi ANC 5415 (= PBJ7), whole genome shotgun sequencing project.</title>
        <authorList>
            <person name="Nemec A."/>
            <person name="Radolfova-Krizova L."/>
        </authorList>
    </citation>
    <scope>NUCLEOTIDE SEQUENCE [LARGE SCALE GENOMIC DNA]</scope>
    <source>
        <strain evidence="2 3">PBJ7</strain>
    </source>
</reference>
<dbReference type="InterPro" id="IPR036388">
    <property type="entry name" value="WH-like_DNA-bd_sf"/>
</dbReference>
<dbReference type="EMBL" id="NEXX01000007">
    <property type="protein sequence ID" value="OUY05751.1"/>
    <property type="molecule type" value="Genomic_DNA"/>
</dbReference>